<dbReference type="InterPro" id="IPR027417">
    <property type="entry name" value="P-loop_NTPase"/>
</dbReference>
<dbReference type="Gene3D" id="3.40.50.1820">
    <property type="entry name" value="alpha/beta hydrolase"/>
    <property type="match status" value="1"/>
</dbReference>
<feature type="region of interest" description="Disordered" evidence="4">
    <location>
        <begin position="1"/>
        <end position="32"/>
    </location>
</feature>
<dbReference type="InterPro" id="IPR007751">
    <property type="entry name" value="DUF676_lipase-like"/>
</dbReference>
<dbReference type="PROSITE" id="PS50297">
    <property type="entry name" value="ANK_REP_REGION"/>
    <property type="match status" value="2"/>
</dbReference>
<dbReference type="SUPFAM" id="SSF52540">
    <property type="entry name" value="P-loop containing nucleoside triphosphate hydrolases"/>
    <property type="match status" value="1"/>
</dbReference>
<dbReference type="AlphaFoldDB" id="A0AAJ0FZ19"/>
<feature type="compositionally biased region" description="Basic residues" evidence="4">
    <location>
        <begin position="1"/>
        <end position="15"/>
    </location>
</feature>
<dbReference type="Gene3D" id="1.25.40.20">
    <property type="entry name" value="Ankyrin repeat-containing domain"/>
    <property type="match status" value="2"/>
</dbReference>
<dbReference type="SUPFAM" id="SSF48403">
    <property type="entry name" value="Ankyrin repeat"/>
    <property type="match status" value="1"/>
</dbReference>
<dbReference type="SUPFAM" id="SSF53474">
    <property type="entry name" value="alpha/beta-Hydrolases"/>
    <property type="match status" value="1"/>
</dbReference>
<dbReference type="PANTHER" id="PTHR10039">
    <property type="entry name" value="AMELOGENIN"/>
    <property type="match status" value="1"/>
</dbReference>
<evidence type="ECO:0000259" key="5">
    <source>
        <dbReference type="Pfam" id="PF05057"/>
    </source>
</evidence>
<dbReference type="InterPro" id="IPR029058">
    <property type="entry name" value="AB_hydrolase_fold"/>
</dbReference>
<dbReference type="SMART" id="SM00248">
    <property type="entry name" value="ANK"/>
    <property type="match status" value="3"/>
</dbReference>
<evidence type="ECO:0000313" key="8">
    <source>
        <dbReference type="Proteomes" id="UP001251528"/>
    </source>
</evidence>
<evidence type="ECO:0000256" key="4">
    <source>
        <dbReference type="SAM" id="MobiDB-lite"/>
    </source>
</evidence>
<protein>
    <submittedName>
        <fullName evidence="7">Uncharacterized protein</fullName>
    </submittedName>
</protein>
<reference evidence="7" key="1">
    <citation type="submission" date="2023-06" db="EMBL/GenBank/DDBJ databases">
        <title>Conoideocrella luteorostrata (Hypocreales: Clavicipitaceae), a potential biocontrol fungus for elongate hemlock scale in United States Christmas tree production areas.</title>
        <authorList>
            <person name="Barrett H."/>
            <person name="Lovett B."/>
            <person name="Macias A.M."/>
            <person name="Stajich J.E."/>
            <person name="Kasson M.T."/>
        </authorList>
    </citation>
    <scope>NUCLEOTIDE SEQUENCE</scope>
    <source>
        <strain evidence="7">ARSEF 14590</strain>
    </source>
</reference>
<keyword evidence="2" id="KW-0677">Repeat</keyword>
<evidence type="ECO:0000256" key="2">
    <source>
        <dbReference type="ARBA" id="ARBA00022737"/>
    </source>
</evidence>
<keyword evidence="8" id="KW-1185">Reference proteome</keyword>
<dbReference type="Pfam" id="PF05057">
    <property type="entry name" value="DUF676"/>
    <property type="match status" value="1"/>
</dbReference>
<sequence>MRRLFRKQANKAFRRKGAEKETGTTGPVADADKEYEAILSAAARNFPSTTTGGSEPKRTVASIVHTPTPRADDEEEDDSHGLFTFVDKSRQESDIVDIVALHGLNGHYRKTWTTTGAAGKNVNWLKDMLPQHIPNARIMSFGYDSSVQFSKSTSGINEFAEGLLADLMTCRNSNKEKERPLIFICHSLGGIVFKQALVRARERDHFTSLLRQIRGVAFFGTPHAGSTSAKFGEILATILKASTLGANTNSKLVADLKSKSETLRGISKSFVDRSKALRILSFYETEKMDFLNFQVVDQESARLNLPNEICIPISGNHVTMCKFSNSQAGLRKFRSVSNHLKNMAEELNATEVSHISSLSEPEQRECLRGFYHENYESYRNRNPDRIAGTCEWFLRHPEYRNWRTKESSGLLWVSADPGCGKSVLAKFLVEHLRKPESKQDHPELLCHFFFKDDSNEQRSSVLALRALLHQIFSDDKALLRHAFPVFESKGMAMFHDFESMWDILSSVAMDPEATSLLIVLDALDECETASQMKLLTSLNKLYNHKAVRSEKPFLKVILLSRPENNIKCSFNNSVETVRLRGEDETEAISGDVELVVRSHFDELEFQGLPRDFLSELQNSLIQRADRTFLWTTLMIRLFKDAAISGASQKELLEILENRDIYAIYSKLLERATHVDRSNKLLQLVLAAARPLSLDELNIALVVSPQLLTFTELQANLKHPMENYVKSTCGHFIRIIRSGVFLIHQSAREFLLQRLPGGEAALGTVPHSLISEECDSTLLRSCMSYLFLMVVAADREQHTNEFVDYAGTYWPQHLKDTNDEIFDEIVDVVLGESTKSPKHEHQWLLVHDVIVQIDNWRFFSTMVPCTQQLAIDQMLDRLIIRLLGDERVDVEATDSDGRALLHHASAVGSPNLVTTLVDKGLNVSALDNKNNTPLHLAFTGPQWGESSDDGAGKQRTMLYDRERKEYAQPNPPQMLSETKNGLRKSFRRRCLEGRENDNEDDSEDDSEDVNEESVLSGQQSPWVTGDIMHLLVSQGADINATNSAGDTPLHLAIECRAPKATSWLLSNGAQVNANNAKQETALHSAVDTGSASTIEEILNYNPDLSRLNCNGETAFQVLRRRPTIDYSIAGRLRDEHENVDL</sequence>
<feature type="compositionally biased region" description="Acidic residues" evidence="4">
    <location>
        <begin position="996"/>
        <end position="1010"/>
    </location>
</feature>
<dbReference type="EMBL" id="JASWJB010000089">
    <property type="protein sequence ID" value="KAK2599136.1"/>
    <property type="molecule type" value="Genomic_DNA"/>
</dbReference>
<keyword evidence="3" id="KW-0040">ANK repeat</keyword>
<dbReference type="InterPro" id="IPR002110">
    <property type="entry name" value="Ankyrin_rpt"/>
</dbReference>
<dbReference type="PROSITE" id="PS50088">
    <property type="entry name" value="ANK_REPEAT"/>
    <property type="match status" value="2"/>
</dbReference>
<name>A0AAJ0FZ19_9HYPO</name>
<proteinExistence type="inferred from homology"/>
<dbReference type="Pfam" id="PF24883">
    <property type="entry name" value="NPHP3_N"/>
    <property type="match status" value="1"/>
</dbReference>
<feature type="repeat" description="ANK" evidence="3">
    <location>
        <begin position="895"/>
        <end position="927"/>
    </location>
</feature>
<accession>A0AAJ0FZ19</accession>
<dbReference type="InterPro" id="IPR036770">
    <property type="entry name" value="Ankyrin_rpt-contain_sf"/>
</dbReference>
<feature type="domain" description="Nephrocystin 3-like N-terminal" evidence="6">
    <location>
        <begin position="388"/>
        <end position="561"/>
    </location>
</feature>
<comment type="similarity">
    <text evidence="1">Belongs to the putative lipase ROG1 family.</text>
</comment>
<dbReference type="InterPro" id="IPR056884">
    <property type="entry name" value="NPHP3-like_N"/>
</dbReference>
<dbReference type="Gene3D" id="3.40.50.300">
    <property type="entry name" value="P-loop containing nucleotide triphosphate hydrolases"/>
    <property type="match status" value="1"/>
</dbReference>
<gene>
    <name evidence="7" type="ORF">QQS21_005397</name>
</gene>
<evidence type="ECO:0000313" key="7">
    <source>
        <dbReference type="EMBL" id="KAK2599136.1"/>
    </source>
</evidence>
<evidence type="ECO:0000256" key="1">
    <source>
        <dbReference type="ARBA" id="ARBA00007920"/>
    </source>
</evidence>
<feature type="domain" description="DUF676" evidence="5">
    <location>
        <begin position="99"/>
        <end position="232"/>
    </location>
</feature>
<dbReference type="Proteomes" id="UP001251528">
    <property type="component" value="Unassembled WGS sequence"/>
</dbReference>
<evidence type="ECO:0000256" key="3">
    <source>
        <dbReference type="PROSITE-ProRule" id="PRU00023"/>
    </source>
</evidence>
<evidence type="ECO:0000259" key="6">
    <source>
        <dbReference type="Pfam" id="PF24883"/>
    </source>
</evidence>
<feature type="region of interest" description="Disordered" evidence="4">
    <location>
        <begin position="991"/>
        <end position="1019"/>
    </location>
</feature>
<feature type="repeat" description="ANK" evidence="3">
    <location>
        <begin position="1043"/>
        <end position="1075"/>
    </location>
</feature>
<organism evidence="7 8">
    <name type="scientific">Conoideocrella luteorostrata</name>
    <dbReference type="NCBI Taxonomy" id="1105319"/>
    <lineage>
        <taxon>Eukaryota</taxon>
        <taxon>Fungi</taxon>
        <taxon>Dikarya</taxon>
        <taxon>Ascomycota</taxon>
        <taxon>Pezizomycotina</taxon>
        <taxon>Sordariomycetes</taxon>
        <taxon>Hypocreomycetidae</taxon>
        <taxon>Hypocreales</taxon>
        <taxon>Clavicipitaceae</taxon>
        <taxon>Conoideocrella</taxon>
    </lineage>
</organism>
<comment type="caution">
    <text evidence="7">The sequence shown here is derived from an EMBL/GenBank/DDBJ whole genome shotgun (WGS) entry which is preliminary data.</text>
</comment>
<dbReference type="Pfam" id="PF12796">
    <property type="entry name" value="Ank_2"/>
    <property type="match status" value="2"/>
</dbReference>